<proteinExistence type="predicted"/>
<dbReference type="EMBL" id="JAYRBN010000100">
    <property type="protein sequence ID" value="KAL2728324.1"/>
    <property type="molecule type" value="Genomic_DNA"/>
</dbReference>
<accession>A0ABD2B6I6</accession>
<evidence type="ECO:0000313" key="2">
    <source>
        <dbReference type="Proteomes" id="UP001607303"/>
    </source>
</evidence>
<comment type="caution">
    <text evidence="1">The sequence shown here is derived from an EMBL/GenBank/DDBJ whole genome shotgun (WGS) entry which is preliminary data.</text>
</comment>
<reference evidence="1 2" key="1">
    <citation type="journal article" date="2024" name="Ann. Entomol. Soc. Am.">
        <title>Genomic analyses of the southern and eastern yellowjacket wasps (Hymenoptera: Vespidae) reveal evolutionary signatures of social life.</title>
        <authorList>
            <person name="Catto M.A."/>
            <person name="Caine P.B."/>
            <person name="Orr S.E."/>
            <person name="Hunt B.G."/>
            <person name="Goodisman M.A.D."/>
        </authorList>
    </citation>
    <scope>NUCLEOTIDE SEQUENCE [LARGE SCALE GENOMIC DNA]</scope>
    <source>
        <strain evidence="1">232</strain>
        <tissue evidence="1">Head and thorax</tissue>
    </source>
</reference>
<gene>
    <name evidence="1" type="ORF">V1477_017600</name>
</gene>
<dbReference type="AlphaFoldDB" id="A0ABD2B6I6"/>
<organism evidence="1 2">
    <name type="scientific">Vespula maculifrons</name>
    <name type="common">Eastern yellow jacket</name>
    <name type="synonym">Wasp</name>
    <dbReference type="NCBI Taxonomy" id="7453"/>
    <lineage>
        <taxon>Eukaryota</taxon>
        <taxon>Metazoa</taxon>
        <taxon>Ecdysozoa</taxon>
        <taxon>Arthropoda</taxon>
        <taxon>Hexapoda</taxon>
        <taxon>Insecta</taxon>
        <taxon>Pterygota</taxon>
        <taxon>Neoptera</taxon>
        <taxon>Endopterygota</taxon>
        <taxon>Hymenoptera</taxon>
        <taxon>Apocrita</taxon>
        <taxon>Aculeata</taxon>
        <taxon>Vespoidea</taxon>
        <taxon>Vespidae</taxon>
        <taxon>Vespinae</taxon>
        <taxon>Vespula</taxon>
    </lineage>
</organism>
<protein>
    <submittedName>
        <fullName evidence="1">Uncharacterized protein</fullName>
    </submittedName>
</protein>
<sequence length="76" mass="8817">MPFVQVLTNSPFKYTTTYMRSGDSRLRMTTTKSRLRPTYTLCVGLRPVNLEFFAPLGDFENLSPRMDLEIFAPLEH</sequence>
<evidence type="ECO:0000313" key="1">
    <source>
        <dbReference type="EMBL" id="KAL2728324.1"/>
    </source>
</evidence>
<dbReference type="Proteomes" id="UP001607303">
    <property type="component" value="Unassembled WGS sequence"/>
</dbReference>
<keyword evidence="2" id="KW-1185">Reference proteome</keyword>
<name>A0ABD2B6I6_VESMC</name>